<protein>
    <submittedName>
        <fullName evidence="2">Putative DNA recombination protein</fullName>
    </submittedName>
</protein>
<accession>A0A6M3J3U1</accession>
<feature type="region of interest" description="Disordered" evidence="1">
    <location>
        <begin position="337"/>
        <end position="356"/>
    </location>
</feature>
<reference evidence="2" key="1">
    <citation type="submission" date="2020-03" db="EMBL/GenBank/DDBJ databases">
        <title>The deep terrestrial virosphere.</title>
        <authorList>
            <person name="Holmfeldt K."/>
            <person name="Nilsson E."/>
            <person name="Simone D."/>
            <person name="Lopez-Fernandez M."/>
            <person name="Wu X."/>
            <person name="de Brujin I."/>
            <person name="Lundin D."/>
            <person name="Andersson A."/>
            <person name="Bertilsson S."/>
            <person name="Dopson M."/>
        </authorList>
    </citation>
    <scope>NUCLEOTIDE SEQUENCE</scope>
    <source>
        <strain evidence="2">MM415B00565</strain>
    </source>
</reference>
<dbReference type="Pfam" id="PF03837">
    <property type="entry name" value="RecT"/>
    <property type="match status" value="1"/>
</dbReference>
<organism evidence="2">
    <name type="scientific">viral metagenome</name>
    <dbReference type="NCBI Taxonomy" id="1070528"/>
    <lineage>
        <taxon>unclassified sequences</taxon>
        <taxon>metagenomes</taxon>
        <taxon>organismal metagenomes</taxon>
    </lineage>
</organism>
<sequence length="551" mass="62809">MSWRFYDITTPQGQITFPSVTSVIGFYNPDKIWLERAEKAIETGKVVHSILDRLSKGGSLKSDEWESLPEEVRQSVRAYIRWQRESHYKPLYGEIVVYSLKYEYATTIDTVGFFGRKGAIGDWKTGTIFKPESVEMQVVAGKRAYLEMYPHRKLDIMFWLELNKKTGYFTDHRIQNEREDELFAKFLGMKKQAIPNSMNTNIKEVSMTLTNSQNNKVTKYQQKNLEVQAQRAMAIESFKIFYPKATHDAIMKAAIYCASYKLDPGRDVFLIPFKDEWVVVWGIKATRKVAQRSGFYSYVDDSPRVMTEEEQMKIFGRIKEPIRAICKLRDERGNEASGYGYWPEGQNPQGTDKGNSPENMAFIRAERNAIEKLKSGAIPQGVEVMDESFIKGDDTDFQEVPFEIEASNGASNGKIPVSENNATAPSPAPISKPSNGLPKPDYGVCPIHNVPWQSGNNKWGSYLYHPQSDAPKGYCKKKNVDKVNLETGEVKDGKEDLKQLYIKDKGTLFTYCLDKFKLQPSQVIKDLGLSSDMDIVDLQDSWATIAELHLR</sequence>
<proteinExistence type="predicted"/>
<dbReference type="GO" id="GO:0006259">
    <property type="term" value="P:DNA metabolic process"/>
    <property type="evidence" value="ECO:0007669"/>
    <property type="project" value="InterPro"/>
</dbReference>
<name>A0A6M3J3U1_9ZZZZ</name>
<feature type="region of interest" description="Disordered" evidence="1">
    <location>
        <begin position="406"/>
        <end position="437"/>
    </location>
</feature>
<dbReference type="AlphaFoldDB" id="A0A6M3J3U1"/>
<gene>
    <name evidence="2" type="ORF">MM415B00565_0029</name>
</gene>
<dbReference type="GO" id="GO:0003677">
    <property type="term" value="F:DNA binding"/>
    <property type="evidence" value="ECO:0007669"/>
    <property type="project" value="InterPro"/>
</dbReference>
<evidence type="ECO:0000313" key="2">
    <source>
        <dbReference type="EMBL" id="QJA63945.1"/>
    </source>
</evidence>
<feature type="compositionally biased region" description="Polar residues" evidence="1">
    <location>
        <begin position="346"/>
        <end position="356"/>
    </location>
</feature>
<dbReference type="InterPro" id="IPR018330">
    <property type="entry name" value="RecT_fam"/>
</dbReference>
<evidence type="ECO:0000256" key="1">
    <source>
        <dbReference type="SAM" id="MobiDB-lite"/>
    </source>
</evidence>
<dbReference type="EMBL" id="MT141509">
    <property type="protein sequence ID" value="QJA63945.1"/>
    <property type="molecule type" value="Genomic_DNA"/>
</dbReference>